<evidence type="ECO:0000313" key="2">
    <source>
        <dbReference type="EMBL" id="SPB13767.1"/>
    </source>
</evidence>
<evidence type="ECO:0000256" key="1">
    <source>
        <dbReference type="RuleBase" id="RU003707"/>
    </source>
</evidence>
<dbReference type="Pfam" id="PF00378">
    <property type="entry name" value="ECH_1"/>
    <property type="match status" value="1"/>
</dbReference>
<dbReference type="PANTHER" id="PTHR43459:SF1">
    <property type="entry name" value="EG:BACN32G11.4 PROTEIN"/>
    <property type="match status" value="1"/>
</dbReference>
<dbReference type="InterPro" id="IPR029045">
    <property type="entry name" value="ClpP/crotonase-like_dom_sf"/>
</dbReference>
<evidence type="ECO:0000313" key="3">
    <source>
        <dbReference type="Proteomes" id="UP000238169"/>
    </source>
</evidence>
<sequence length="278" mass="30548">MPTETIRLRHAELRLSDGVAEFSHQRPEQRNTLTAELRQDYVDLLDRLESDRTISALIITGSGGSFCAGGDLKAVMERRSSPDPHSNMALAMRDNLAGAHVWLSRLRNLDMPVIAAVDGAAYGAGASLSLAADFVMATDRAAFCMSFHKVGMIPDMGALYTLPRVVGLTVARDLFLTARRVGAQEARQIGLVHSVFDADSLLAETRRFARRFQNAPRGAAGVTKRLLNMSFETPYAALAQMESNAQAVETCSRYHADAIERFLRGEPSFYDWDRDAPA</sequence>
<dbReference type="InterPro" id="IPR001753">
    <property type="entry name" value="Enoyl-CoA_hydra/iso"/>
</dbReference>
<proteinExistence type="inferred from homology"/>
<dbReference type="Proteomes" id="UP000238169">
    <property type="component" value="Unassembled WGS sequence"/>
</dbReference>
<dbReference type="GO" id="GO:0003824">
    <property type="term" value="F:catalytic activity"/>
    <property type="evidence" value="ECO:0007669"/>
    <property type="project" value="InterPro"/>
</dbReference>
<comment type="similarity">
    <text evidence="1">Belongs to the enoyl-CoA hydratase/isomerase family.</text>
</comment>
<dbReference type="InterPro" id="IPR018376">
    <property type="entry name" value="Enoyl-CoA_hyd/isom_CS"/>
</dbReference>
<dbReference type="PANTHER" id="PTHR43459">
    <property type="entry name" value="ENOYL-COA HYDRATASE"/>
    <property type="match status" value="1"/>
</dbReference>
<organism evidence="2 3">
    <name type="scientific">Caballeronia novacaledonica</name>
    <dbReference type="NCBI Taxonomy" id="1544861"/>
    <lineage>
        <taxon>Bacteria</taxon>
        <taxon>Pseudomonadati</taxon>
        <taxon>Pseudomonadota</taxon>
        <taxon>Betaproteobacteria</taxon>
        <taxon>Burkholderiales</taxon>
        <taxon>Burkholderiaceae</taxon>
        <taxon>Caballeronia</taxon>
    </lineage>
</organism>
<reference evidence="3" key="1">
    <citation type="submission" date="2018-01" db="EMBL/GenBank/DDBJ databases">
        <authorList>
            <person name="Peeters C."/>
        </authorList>
    </citation>
    <scope>NUCLEOTIDE SEQUENCE [LARGE SCALE GENOMIC DNA]</scope>
</reference>
<keyword evidence="3" id="KW-1185">Reference proteome</keyword>
<dbReference type="SUPFAM" id="SSF52096">
    <property type="entry name" value="ClpP/crotonase"/>
    <property type="match status" value="1"/>
</dbReference>
<dbReference type="Gene3D" id="3.90.226.10">
    <property type="entry name" value="2-enoyl-CoA Hydratase, Chain A, domain 1"/>
    <property type="match status" value="1"/>
</dbReference>
<accession>A0A2U3I0Z6</accession>
<dbReference type="RefSeq" id="WP_106853510.1">
    <property type="nucleotide sequence ID" value="NZ_OGTP01000002.1"/>
</dbReference>
<name>A0A2U3I0Z6_9BURK</name>
<dbReference type="CDD" id="cd06558">
    <property type="entry name" value="crotonase-like"/>
    <property type="match status" value="1"/>
</dbReference>
<protein>
    <submittedName>
        <fullName evidence="2">Enoyl-CoA hydratase</fullName>
    </submittedName>
</protein>
<dbReference type="PROSITE" id="PS00166">
    <property type="entry name" value="ENOYL_COA_HYDRATASE"/>
    <property type="match status" value="1"/>
</dbReference>
<dbReference type="OrthoDB" id="8524220at2"/>
<gene>
    <name evidence="2" type="ORF">NOV72_01031</name>
</gene>
<dbReference type="AlphaFoldDB" id="A0A2U3I0Z6"/>
<dbReference type="EMBL" id="OGTP01000002">
    <property type="protein sequence ID" value="SPB13767.1"/>
    <property type="molecule type" value="Genomic_DNA"/>
</dbReference>